<evidence type="ECO:0000313" key="2">
    <source>
        <dbReference type="EMBL" id="AYB00334.1"/>
    </source>
</evidence>
<dbReference type="InterPro" id="IPR008681">
    <property type="entry name" value="Neg-reg_MecA"/>
</dbReference>
<dbReference type="PANTHER" id="PTHR39161">
    <property type="entry name" value="ADAPTER PROTEIN MECA"/>
    <property type="match status" value="1"/>
</dbReference>
<proteinExistence type="inferred from homology"/>
<reference evidence="2 3" key="1">
    <citation type="submission" date="2018-09" db="EMBL/GenBank/DDBJ databases">
        <title>Genome sequencing of Lachnoanaerobaculum umeaense DSM 23576.</title>
        <authorList>
            <person name="Kook J.-K."/>
            <person name="Park S.-N."/>
            <person name="Lim Y.K."/>
        </authorList>
    </citation>
    <scope>NUCLEOTIDE SEQUENCE [LARGE SCALE GENOMIC DNA]</scope>
    <source>
        <strain evidence="3">DSM 23576 \ CCUG 58757</strain>
    </source>
</reference>
<comment type="similarity">
    <text evidence="1">Belongs to the MecA family.</text>
</comment>
<dbReference type="Pfam" id="PF05389">
    <property type="entry name" value="MecA"/>
    <property type="match status" value="1"/>
</dbReference>
<dbReference type="EMBL" id="CP032364">
    <property type="protein sequence ID" value="AYB00334.1"/>
    <property type="molecule type" value="Genomic_DNA"/>
</dbReference>
<protein>
    <submittedName>
        <fullName evidence="2">Adaptor protein MecA</fullName>
    </submittedName>
</protein>
<dbReference type="OrthoDB" id="2085234at2"/>
<accession>A0A385Q5H4</accession>
<keyword evidence="3" id="KW-1185">Reference proteome</keyword>
<dbReference type="KEGG" id="lua:D4A81_10565"/>
<dbReference type="Gene3D" id="3.30.70.1950">
    <property type="match status" value="1"/>
</dbReference>
<dbReference type="Proteomes" id="UP000265562">
    <property type="component" value="Chromosome"/>
</dbReference>
<dbReference type="PANTHER" id="PTHR39161:SF1">
    <property type="entry name" value="ADAPTER PROTEIN MECA 1"/>
    <property type="match status" value="1"/>
</dbReference>
<evidence type="ECO:0000313" key="3">
    <source>
        <dbReference type="Proteomes" id="UP000265562"/>
    </source>
</evidence>
<name>A0A385Q5H4_9FIRM</name>
<gene>
    <name evidence="2" type="ORF">D4A81_10565</name>
</gene>
<sequence length="226" mass="25619">MRIERVNTNQIRCTLSSVDLKNRNLDIVELTYGSDNAKSLFQEMLSKASYEVGFDADDSPLMIEAVPLSNDSIIIYVTKVDDPDELDSRFARFSPTSADDLFSSFDLKISNLLEGALDLKNDVENEESSKESYLRAYSFNTLDEFIDAAKAVKSYSGENTLYKDEINNRFILVLKKNDDKKDFSAAANILSEYGIKLSATSFSEDYYKEHYKIIIKENAITQIAKI</sequence>
<organism evidence="2 3">
    <name type="scientific">Lachnoanaerobaculum umeaense</name>
    <dbReference type="NCBI Taxonomy" id="617123"/>
    <lineage>
        <taxon>Bacteria</taxon>
        <taxon>Bacillati</taxon>
        <taxon>Bacillota</taxon>
        <taxon>Clostridia</taxon>
        <taxon>Lachnospirales</taxon>
        <taxon>Lachnospiraceae</taxon>
        <taxon>Lachnoanaerobaculum</taxon>
    </lineage>
</organism>
<dbReference type="InterPro" id="IPR038471">
    <property type="entry name" value="MecA_C_sf"/>
</dbReference>
<dbReference type="AlphaFoldDB" id="A0A385Q5H4"/>
<dbReference type="RefSeq" id="WP_111524901.1">
    <property type="nucleotide sequence ID" value="NZ_CP032364.1"/>
</dbReference>
<evidence type="ECO:0000256" key="1">
    <source>
        <dbReference type="ARBA" id="ARBA00005397"/>
    </source>
</evidence>